<evidence type="ECO:0000313" key="1">
    <source>
        <dbReference type="EMBL" id="KAI9195481.1"/>
    </source>
</evidence>
<dbReference type="Proteomes" id="UP001064489">
    <property type="component" value="Chromosome 1"/>
</dbReference>
<comment type="caution">
    <text evidence="1">The sequence shown here is derived from an EMBL/GenBank/DDBJ whole genome shotgun (WGS) entry which is preliminary data.</text>
</comment>
<accession>A0AAD5JLR4</accession>
<dbReference type="AlphaFoldDB" id="A0AAD5JLR4"/>
<name>A0AAD5JLR4_ACENE</name>
<protein>
    <submittedName>
        <fullName evidence="1">Uncharacterized protein</fullName>
    </submittedName>
</protein>
<gene>
    <name evidence="1" type="ORF">LWI28_015318</name>
</gene>
<sequence length="159" mass="17847">MGNDFGELSKYDKVKESCHSFSKKKSLGVSKCSSKLSCKNKSILVNGDIVDGMGLFLNSNFLKRDRAILKSEGGSEFGNQSRGVEKVLLLNKDIKKMPLSSGLITIPVKWENNDDAIKYSKRRNGRDYCLVVKGYGMKLRSSKNCLNLSWNLEKEISRL</sequence>
<organism evidence="1 2">
    <name type="scientific">Acer negundo</name>
    <name type="common">Box elder</name>
    <dbReference type="NCBI Taxonomy" id="4023"/>
    <lineage>
        <taxon>Eukaryota</taxon>
        <taxon>Viridiplantae</taxon>
        <taxon>Streptophyta</taxon>
        <taxon>Embryophyta</taxon>
        <taxon>Tracheophyta</taxon>
        <taxon>Spermatophyta</taxon>
        <taxon>Magnoliopsida</taxon>
        <taxon>eudicotyledons</taxon>
        <taxon>Gunneridae</taxon>
        <taxon>Pentapetalae</taxon>
        <taxon>rosids</taxon>
        <taxon>malvids</taxon>
        <taxon>Sapindales</taxon>
        <taxon>Sapindaceae</taxon>
        <taxon>Hippocastanoideae</taxon>
        <taxon>Acereae</taxon>
        <taxon>Acer</taxon>
    </lineage>
</organism>
<reference evidence="1" key="1">
    <citation type="journal article" date="2022" name="Plant J.">
        <title>Strategies of tolerance reflected in two North American maple genomes.</title>
        <authorList>
            <person name="McEvoy S.L."/>
            <person name="Sezen U.U."/>
            <person name="Trouern-Trend A."/>
            <person name="McMahon S.M."/>
            <person name="Schaberg P.G."/>
            <person name="Yang J."/>
            <person name="Wegrzyn J.L."/>
            <person name="Swenson N.G."/>
        </authorList>
    </citation>
    <scope>NUCLEOTIDE SEQUENCE</scope>
    <source>
        <strain evidence="1">91603</strain>
    </source>
</reference>
<reference evidence="1" key="2">
    <citation type="submission" date="2023-02" db="EMBL/GenBank/DDBJ databases">
        <authorList>
            <person name="Swenson N.G."/>
            <person name="Wegrzyn J.L."/>
            <person name="Mcevoy S.L."/>
        </authorList>
    </citation>
    <scope>NUCLEOTIDE SEQUENCE</scope>
    <source>
        <strain evidence="1">91603</strain>
        <tissue evidence="1">Leaf</tissue>
    </source>
</reference>
<evidence type="ECO:0000313" key="2">
    <source>
        <dbReference type="Proteomes" id="UP001064489"/>
    </source>
</evidence>
<proteinExistence type="predicted"/>
<keyword evidence="2" id="KW-1185">Reference proteome</keyword>
<dbReference type="EMBL" id="JAJSOW010000003">
    <property type="protein sequence ID" value="KAI9195481.1"/>
    <property type="molecule type" value="Genomic_DNA"/>
</dbReference>